<evidence type="ECO:0000256" key="12">
    <source>
        <dbReference type="ARBA" id="ARBA00023098"/>
    </source>
</evidence>
<keyword evidence="19" id="KW-0648">Protein biosynthesis</keyword>
<keyword evidence="7 20" id="KW-0812">Transmembrane</keyword>
<keyword evidence="20" id="KW-0472">Membrane</keyword>
<dbReference type="InterPro" id="IPR024320">
    <property type="entry name" value="LPG_synthase_C"/>
</dbReference>
<dbReference type="PRINTS" id="PR00982">
    <property type="entry name" value="TRNASYNTHLYS"/>
</dbReference>
<keyword evidence="23" id="KW-1185">Reference proteome</keyword>
<dbReference type="InterPro" id="IPR031553">
    <property type="entry name" value="tRNA-synt_2_TM"/>
</dbReference>
<protein>
    <recommendedName>
        <fullName evidence="19">Lysine--tRNA ligase</fullName>
        <ecNumber evidence="19">6.1.1.6</ecNumber>
    </recommendedName>
    <alternativeName>
        <fullName evidence="19">Lysyl-tRNA synthetase</fullName>
        <shortName evidence="19">LysRS</shortName>
    </alternativeName>
</protein>
<comment type="subunit">
    <text evidence="19">Homodimer.</text>
</comment>
<dbReference type="Pfam" id="PF16995">
    <property type="entry name" value="tRNA-synt_2_TM"/>
    <property type="match status" value="1"/>
</dbReference>
<dbReference type="GO" id="GO:0006430">
    <property type="term" value="P:lysyl-tRNA aminoacylation"/>
    <property type="evidence" value="ECO:0007669"/>
    <property type="project" value="UniProtKB-UniRule"/>
</dbReference>
<feature type="transmembrane region" description="Helical" evidence="20">
    <location>
        <begin position="81"/>
        <end position="103"/>
    </location>
</feature>
<evidence type="ECO:0000256" key="6">
    <source>
        <dbReference type="ARBA" id="ARBA00022679"/>
    </source>
</evidence>
<dbReference type="NCBIfam" id="TIGR00499">
    <property type="entry name" value="lysS_bact"/>
    <property type="match status" value="1"/>
</dbReference>
<evidence type="ECO:0000256" key="20">
    <source>
        <dbReference type="SAM" id="Phobius"/>
    </source>
</evidence>
<feature type="binding site" evidence="19">
    <location>
        <position position="990"/>
    </location>
    <ligand>
        <name>Mg(2+)</name>
        <dbReference type="ChEBI" id="CHEBI:18420"/>
        <label>1</label>
    </ligand>
</feature>
<dbReference type="GO" id="GO:0004824">
    <property type="term" value="F:lysine-tRNA ligase activity"/>
    <property type="evidence" value="ECO:0007669"/>
    <property type="project" value="UniProtKB-UniRule"/>
</dbReference>
<dbReference type="GO" id="GO:0005829">
    <property type="term" value="C:cytosol"/>
    <property type="evidence" value="ECO:0007669"/>
    <property type="project" value="TreeGrafter"/>
</dbReference>
<feature type="transmembrane region" description="Helical" evidence="20">
    <location>
        <begin position="195"/>
        <end position="216"/>
    </location>
</feature>
<comment type="subcellular location">
    <subcellularLocation>
        <location evidence="1">Cell membrane</location>
        <topology evidence="1">Multi-pass membrane protein</topology>
    </subcellularLocation>
    <subcellularLocation>
        <location evidence="19">Cytoplasm</location>
    </subcellularLocation>
</comment>
<proteinExistence type="inferred from homology"/>
<dbReference type="GO" id="GO:0050071">
    <property type="term" value="F:phosphatidylglycerol lysyltransferase activity"/>
    <property type="evidence" value="ECO:0007669"/>
    <property type="project" value="UniProtKB-EC"/>
</dbReference>
<dbReference type="InterPro" id="IPR045864">
    <property type="entry name" value="aa-tRNA-synth_II/BPL/LPL"/>
</dbReference>
<evidence type="ECO:0000256" key="8">
    <source>
        <dbReference type="ARBA" id="ARBA00022723"/>
    </source>
</evidence>
<comment type="catalytic activity">
    <reaction evidence="17">
        <text>L-lysyl-tRNA(Lys) + a 1,2-diacyl-sn-glycero-3-phospho-(1'-sn-glycerol) = a 1,2-diacyl-sn-glycero-3-phospho-1'-(3'-O-L-lysyl)-sn-glycerol + tRNA(Lys)</text>
        <dbReference type="Rhea" id="RHEA:10668"/>
        <dbReference type="Rhea" id="RHEA-COMP:9696"/>
        <dbReference type="Rhea" id="RHEA-COMP:9697"/>
        <dbReference type="ChEBI" id="CHEBI:64716"/>
        <dbReference type="ChEBI" id="CHEBI:75792"/>
        <dbReference type="ChEBI" id="CHEBI:78442"/>
        <dbReference type="ChEBI" id="CHEBI:78529"/>
        <dbReference type="EC" id="2.3.2.3"/>
    </reaction>
</comment>
<evidence type="ECO:0000256" key="5">
    <source>
        <dbReference type="ARBA" id="ARBA00022598"/>
    </source>
</evidence>
<dbReference type="InterPro" id="IPR002313">
    <property type="entry name" value="Lys-tRNA-ligase_II"/>
</dbReference>
<dbReference type="InterPro" id="IPR004365">
    <property type="entry name" value="NA-bd_OB_tRNA"/>
</dbReference>
<dbReference type="PANTHER" id="PTHR42918">
    <property type="entry name" value="LYSYL-TRNA SYNTHETASE"/>
    <property type="match status" value="1"/>
</dbReference>
<accession>A0A7T7MA59</accession>
<name>A0A7T7MA59_9ACTO</name>
<keyword evidence="9 19" id="KW-0547">Nucleotide-binding</keyword>
<keyword evidence="11 20" id="KW-1133">Transmembrane helix</keyword>
<feature type="transmembrane region" description="Helical" evidence="20">
    <location>
        <begin position="157"/>
        <end position="175"/>
    </location>
</feature>
<keyword evidence="6 22" id="KW-0808">Transferase</keyword>
<evidence type="ECO:0000256" key="14">
    <source>
        <dbReference type="ARBA" id="ARBA00023251"/>
    </source>
</evidence>
<keyword evidence="19" id="KW-0460">Magnesium</keyword>
<feature type="domain" description="Aminoacyl-transfer RNA synthetases class-II family profile" evidence="21">
    <location>
        <begin position="757"/>
        <end position="1070"/>
    </location>
</feature>
<keyword evidence="15" id="KW-0511">Multifunctional enzyme</keyword>
<evidence type="ECO:0000256" key="16">
    <source>
        <dbReference type="ARBA" id="ARBA00024681"/>
    </source>
</evidence>
<keyword evidence="22" id="KW-0012">Acyltransferase</keyword>
<evidence type="ECO:0000256" key="18">
    <source>
        <dbReference type="ARBA" id="ARBA00048573"/>
    </source>
</evidence>
<comment type="catalytic activity">
    <reaction evidence="18 19">
        <text>tRNA(Lys) + L-lysine + ATP = L-lysyl-tRNA(Lys) + AMP + diphosphate</text>
        <dbReference type="Rhea" id="RHEA:20792"/>
        <dbReference type="Rhea" id="RHEA-COMP:9696"/>
        <dbReference type="Rhea" id="RHEA-COMP:9697"/>
        <dbReference type="ChEBI" id="CHEBI:30616"/>
        <dbReference type="ChEBI" id="CHEBI:32551"/>
        <dbReference type="ChEBI" id="CHEBI:33019"/>
        <dbReference type="ChEBI" id="CHEBI:78442"/>
        <dbReference type="ChEBI" id="CHEBI:78529"/>
        <dbReference type="ChEBI" id="CHEBI:456215"/>
        <dbReference type="EC" id="6.1.1.6"/>
    </reaction>
</comment>
<feature type="binding site" evidence="19">
    <location>
        <position position="990"/>
    </location>
    <ligand>
        <name>Mg(2+)</name>
        <dbReference type="ChEBI" id="CHEBI:18420"/>
        <label>2</label>
    </ligand>
</feature>
<gene>
    <name evidence="22" type="primary">lysX</name>
    <name evidence="19" type="synonym">lysS</name>
    <name evidence="22" type="ORF">JG540_00935</name>
</gene>
<comment type="similarity">
    <text evidence="2">In the N-terminal section; belongs to the LPG synthetase family.</text>
</comment>
<evidence type="ECO:0000313" key="23">
    <source>
        <dbReference type="Proteomes" id="UP000595895"/>
    </source>
</evidence>
<evidence type="ECO:0000256" key="7">
    <source>
        <dbReference type="ARBA" id="ARBA00022692"/>
    </source>
</evidence>
<evidence type="ECO:0000256" key="2">
    <source>
        <dbReference type="ARBA" id="ARBA00005270"/>
    </source>
</evidence>
<evidence type="ECO:0000256" key="4">
    <source>
        <dbReference type="ARBA" id="ARBA00022475"/>
    </source>
</evidence>
<dbReference type="PANTHER" id="PTHR42918:SF15">
    <property type="entry name" value="LYSINE--TRNA LIGASE, CHLOROPLASTIC_MITOCHONDRIAL"/>
    <property type="match status" value="1"/>
</dbReference>
<feature type="transmembrane region" description="Helical" evidence="20">
    <location>
        <begin position="45"/>
        <end position="69"/>
    </location>
</feature>
<feature type="transmembrane region" description="Helical" evidence="20">
    <location>
        <begin position="115"/>
        <end position="137"/>
    </location>
</feature>
<evidence type="ECO:0000256" key="15">
    <source>
        <dbReference type="ARBA" id="ARBA00023268"/>
    </source>
</evidence>
<evidence type="ECO:0000256" key="19">
    <source>
        <dbReference type="HAMAP-Rule" id="MF_00252"/>
    </source>
</evidence>
<dbReference type="HAMAP" id="MF_00252">
    <property type="entry name" value="Lys_tRNA_synth_class2"/>
    <property type="match status" value="1"/>
</dbReference>
<dbReference type="PROSITE" id="PS50862">
    <property type="entry name" value="AA_TRNA_LIGASE_II"/>
    <property type="match status" value="1"/>
</dbReference>
<evidence type="ECO:0000256" key="9">
    <source>
        <dbReference type="ARBA" id="ARBA00022741"/>
    </source>
</evidence>
<sequence>MTTSRRLKEPLLVRVLPGLLYAIAVLALVSSVLSGVPVVERATGFLLTWVVPLPVLDWFSAIVTFLLAAGMERRKRTAWRILVFLAGLHAVLLALTLPTLLLADLAAEAEEYDPLVVYVLGENLLLLVAVLVVLFLYRRYYTVRSQPGNLRRATLAFLLLAGTVTAVVIVATGLLDGFGAEQMLSLLTGEGPQGWLTSLLGLGWALAFILAFWMLLRSQKEDARISTEEELRVRELLAAHPQDSLGYFATRRDKSALLNEHGGVTYRVSLGVALASGDPLGDPVTWVSSVQSFLRHAAAYGWTPAVVGASEAGARAYLEAGLRALHIGDEAVLRSATFRLDALPEVRRAVRHLSRMGYTVRIRRHRSIPTEELARLGALADSWLAGEPERGFSMALGRLADPADGYCVMVEALFPPQDPRGEVAALLSFAPWGADGLSLDVMRRHPQADNGVNELMVSSLMAQGRELGVTQVSLNFAVFRSAFTQGARLGAGPFQRLWRRLLLLASHWWQLESLYRSNAKYEPDWVPRLVCYHDAGDLAQVALATAVAEGFVTVPRWCAPEQTAQPRRCEGCSAQLLAATVGAVKARGDTGPRRSRQQEARLACRASMLEQGLAPYPASVPVDARCAQAAGGCTVAGRVLAVRDHGGVVFADLRDWSGDLQVVLETGRAGGQAVDRFRRLVRAGDQVAVTGVLAASRTGTRSLLADTWQMTSKALLPLPDKRRGIRDPEARVRQRHLALITSQRQRQMLVARSQAVQAVRNTLLERGYLEVETPILQAVHGGANARPFRTHINAYDLDLYLRIAPELYLKRLMVGGLDRVFEIGRNFRNEGADATHNPEFTMLEAYQSYGDYHTMKDVVRDLTIAAAQAALGTTVVRGQVGGVEHEIDLAAPWRSVTVCDAVSAGLGEPVDTSTPVEELRAHAGRLGISCDPRWGWGELVQELYEHLAEGTTVGPTFFTDFPAQTSPLTRPHRQDPVLAERWDLIVFGAEVGTAYSELVDPVIQRERLTAQSLAAADGDPEAMELDESFLQALEQGMPPTGGLGVGLDRLVMMLTGASIRETIAFPLVRPQR</sequence>
<dbReference type="InterPro" id="IPR006195">
    <property type="entry name" value="aa-tRNA-synth_II"/>
</dbReference>
<dbReference type="Gene3D" id="2.40.50.140">
    <property type="entry name" value="Nucleic acid-binding proteins"/>
    <property type="match status" value="1"/>
</dbReference>
<keyword evidence="13 19" id="KW-0030">Aminoacyl-tRNA synthetase</keyword>
<dbReference type="GO" id="GO:0046677">
    <property type="term" value="P:response to antibiotic"/>
    <property type="evidence" value="ECO:0007669"/>
    <property type="project" value="UniProtKB-KW"/>
</dbReference>
<dbReference type="InterPro" id="IPR044136">
    <property type="entry name" value="Lys-tRNA-ligase_II_N"/>
</dbReference>
<comment type="similarity">
    <text evidence="3">In the C-terminal section; belongs to the class-II aminoacyl-tRNA synthetase family.</text>
</comment>
<organism evidence="22 23">
    <name type="scientific">Actinomyces weissii</name>
    <dbReference type="NCBI Taxonomy" id="675090"/>
    <lineage>
        <taxon>Bacteria</taxon>
        <taxon>Bacillati</taxon>
        <taxon>Actinomycetota</taxon>
        <taxon>Actinomycetes</taxon>
        <taxon>Actinomycetales</taxon>
        <taxon>Actinomycetaceae</taxon>
        <taxon>Actinomyces</taxon>
    </lineage>
</organism>
<dbReference type="AlphaFoldDB" id="A0A7T7MA59"/>
<dbReference type="InterPro" id="IPR018149">
    <property type="entry name" value="Lys-tRNA-synth_II_C"/>
</dbReference>
<dbReference type="InterPro" id="IPR004364">
    <property type="entry name" value="Aa-tRNA-synt_II"/>
</dbReference>
<dbReference type="Proteomes" id="UP000595895">
    <property type="component" value="Chromosome"/>
</dbReference>
<keyword evidence="14" id="KW-0046">Antibiotic resistance</keyword>
<dbReference type="GO" id="GO:0000049">
    <property type="term" value="F:tRNA binding"/>
    <property type="evidence" value="ECO:0007669"/>
    <property type="project" value="TreeGrafter"/>
</dbReference>
<dbReference type="InterPro" id="IPR012340">
    <property type="entry name" value="NA-bd_OB-fold"/>
</dbReference>
<dbReference type="GO" id="GO:0006629">
    <property type="term" value="P:lipid metabolic process"/>
    <property type="evidence" value="ECO:0007669"/>
    <property type="project" value="UniProtKB-KW"/>
</dbReference>
<feature type="transmembrane region" description="Helical" evidence="20">
    <location>
        <begin position="12"/>
        <end position="33"/>
    </location>
</feature>
<comment type="similarity">
    <text evidence="19">Belongs to the class-II aminoacyl-tRNA synthetase family.</text>
</comment>
<keyword evidence="8 19" id="KW-0479">Metal-binding</keyword>
<keyword evidence="4" id="KW-1003">Cell membrane</keyword>
<keyword evidence="10 19" id="KW-0067">ATP-binding</keyword>
<evidence type="ECO:0000256" key="13">
    <source>
        <dbReference type="ARBA" id="ARBA00023146"/>
    </source>
</evidence>
<feature type="binding site" evidence="19">
    <location>
        <position position="983"/>
    </location>
    <ligand>
        <name>Mg(2+)</name>
        <dbReference type="ChEBI" id="CHEBI:18420"/>
        <label>1</label>
    </ligand>
</feature>
<evidence type="ECO:0000259" key="21">
    <source>
        <dbReference type="PROSITE" id="PS50862"/>
    </source>
</evidence>
<dbReference type="EC" id="6.1.1.6" evidence="19"/>
<dbReference type="SUPFAM" id="SSF50249">
    <property type="entry name" value="Nucleic acid-binding proteins"/>
    <property type="match status" value="1"/>
</dbReference>
<dbReference type="SUPFAM" id="SSF55681">
    <property type="entry name" value="Class II aaRS and biotin synthetases"/>
    <property type="match status" value="1"/>
</dbReference>
<dbReference type="Pfam" id="PF00152">
    <property type="entry name" value="tRNA-synt_2"/>
    <property type="match status" value="1"/>
</dbReference>
<comment type="function">
    <text evidence="16">Catalyzes the production of L-lysyl-tRNA(Lys)transfer and the transfer of a lysyl group from L-lysyl-tRNA(Lys) to membrane-bound phosphatidylglycerol (PG), which produces lysylphosphatidylglycerol (LPG), one of the components of the bacterial membrane with a positive net charge. LPG synthesis contributes to the resistance to cationic antimicrobial peptides (CAMPs) and likely protects M.tuberculosis against the CAMPs produced by competiting microorganisms (bacteriocins). In fact, the modification of anionic phosphatidylglycerol with positively charged L-lysine results in repulsion of the peptides.</text>
</comment>
<dbReference type="NCBIfam" id="NF001756">
    <property type="entry name" value="PRK00484.1"/>
    <property type="match status" value="1"/>
</dbReference>
<dbReference type="CDD" id="cd04322">
    <property type="entry name" value="LysRS_N"/>
    <property type="match status" value="1"/>
</dbReference>
<dbReference type="RefSeq" id="WP_200276146.1">
    <property type="nucleotide sequence ID" value="NZ_CP066802.1"/>
</dbReference>
<dbReference type="KEGG" id="awe:JG540_00935"/>
<keyword evidence="5 19" id="KW-0436">Ligase</keyword>
<evidence type="ECO:0000256" key="3">
    <source>
        <dbReference type="ARBA" id="ARBA00009968"/>
    </source>
</evidence>
<dbReference type="Pfam" id="PF09924">
    <property type="entry name" value="LPG_synthase_C"/>
    <property type="match status" value="1"/>
</dbReference>
<dbReference type="EMBL" id="CP066802">
    <property type="protein sequence ID" value="QQM67504.1"/>
    <property type="molecule type" value="Genomic_DNA"/>
</dbReference>
<evidence type="ECO:0000256" key="17">
    <source>
        <dbReference type="ARBA" id="ARBA00047540"/>
    </source>
</evidence>
<dbReference type="Pfam" id="PF01336">
    <property type="entry name" value="tRNA_anti-codon"/>
    <property type="match status" value="1"/>
</dbReference>
<dbReference type="GO" id="GO:0000287">
    <property type="term" value="F:magnesium ion binding"/>
    <property type="evidence" value="ECO:0007669"/>
    <property type="project" value="UniProtKB-UniRule"/>
</dbReference>
<evidence type="ECO:0000256" key="11">
    <source>
        <dbReference type="ARBA" id="ARBA00022989"/>
    </source>
</evidence>
<reference evidence="22 23" key="1">
    <citation type="submission" date="2020-12" db="EMBL/GenBank/DDBJ databases">
        <authorList>
            <person name="Zhou J."/>
        </authorList>
    </citation>
    <scope>NUCLEOTIDE SEQUENCE [LARGE SCALE GENOMIC DNA]</scope>
    <source>
        <strain evidence="22 23">CCUG 61299</strain>
    </source>
</reference>
<evidence type="ECO:0000256" key="1">
    <source>
        <dbReference type="ARBA" id="ARBA00004651"/>
    </source>
</evidence>
<dbReference type="Gene3D" id="3.30.930.10">
    <property type="entry name" value="Bira Bifunctional Protein, Domain 2"/>
    <property type="match status" value="1"/>
</dbReference>
<comment type="cofactor">
    <cofactor evidence="19">
        <name>Mg(2+)</name>
        <dbReference type="ChEBI" id="CHEBI:18420"/>
    </cofactor>
    <text evidence="19">Binds 3 Mg(2+) ions per subunit.</text>
</comment>
<evidence type="ECO:0000313" key="22">
    <source>
        <dbReference type="EMBL" id="QQM67504.1"/>
    </source>
</evidence>
<dbReference type="NCBIfam" id="NF002821">
    <property type="entry name" value="PRK02983.1"/>
    <property type="match status" value="1"/>
</dbReference>
<dbReference type="GO" id="GO:0005524">
    <property type="term" value="F:ATP binding"/>
    <property type="evidence" value="ECO:0007669"/>
    <property type="project" value="UniProtKB-UniRule"/>
</dbReference>
<keyword evidence="12" id="KW-0443">Lipid metabolism</keyword>
<dbReference type="GO" id="GO:0005886">
    <property type="term" value="C:plasma membrane"/>
    <property type="evidence" value="ECO:0007669"/>
    <property type="project" value="UniProtKB-SubCell"/>
</dbReference>
<keyword evidence="19" id="KW-0963">Cytoplasm</keyword>
<evidence type="ECO:0000256" key="10">
    <source>
        <dbReference type="ARBA" id="ARBA00022840"/>
    </source>
</evidence>